<dbReference type="AlphaFoldDB" id="C3X1Y7"/>
<evidence type="ECO:0000313" key="2">
    <source>
        <dbReference type="Proteomes" id="UP000003973"/>
    </source>
</evidence>
<dbReference type="Pfam" id="PF04365">
    <property type="entry name" value="BrnT_toxin"/>
    <property type="match status" value="1"/>
</dbReference>
<dbReference type="EMBL" id="ACDP02000029">
    <property type="protein sequence ID" value="EEO27223.1"/>
    <property type="molecule type" value="Genomic_DNA"/>
</dbReference>
<comment type="caution">
    <text evidence="1">The sequence shown here is derived from an EMBL/GenBank/DDBJ whole genome shotgun (WGS) entry which is preliminary data.</text>
</comment>
<keyword evidence="2" id="KW-1185">Reference proteome</keyword>
<dbReference type="RefSeq" id="WP_005876139.1">
    <property type="nucleotide sequence ID" value="NZ_CABMNL010000001.1"/>
</dbReference>
<sequence>MKYEFDPVKNASNIIKHGLSLEDAQWLEWETAYILEDTRKAYPERRYQALGLIEERLHMLVFCMPDSQTIRVISLRKANRREVKIYAENS</sequence>
<evidence type="ECO:0000313" key="1">
    <source>
        <dbReference type="EMBL" id="EEO27223.1"/>
    </source>
</evidence>
<gene>
    <name evidence="1" type="ORF">OFAG_00376</name>
</gene>
<dbReference type="InterPro" id="IPR038573">
    <property type="entry name" value="BrnT_sf"/>
</dbReference>
<proteinExistence type="predicted"/>
<organism evidence="1 2">
    <name type="scientific">Oxalobacter paraformigenes</name>
    <dbReference type="NCBI Taxonomy" id="556268"/>
    <lineage>
        <taxon>Bacteria</taxon>
        <taxon>Pseudomonadati</taxon>
        <taxon>Pseudomonadota</taxon>
        <taxon>Betaproteobacteria</taxon>
        <taxon>Burkholderiales</taxon>
        <taxon>Oxalobacteraceae</taxon>
        <taxon>Oxalobacter</taxon>
    </lineage>
</organism>
<dbReference type="Gene3D" id="3.10.450.530">
    <property type="entry name" value="Ribonuclease toxin, BrnT, of type II toxin-antitoxin system"/>
    <property type="match status" value="1"/>
</dbReference>
<protein>
    <recommendedName>
        <fullName evidence="3">BrnT family toxin</fullName>
    </recommendedName>
</protein>
<reference evidence="1" key="1">
    <citation type="submission" date="2011-10" db="EMBL/GenBank/DDBJ databases">
        <title>The Genome Sequence of Oxalobacter formigenes HOxBLS.</title>
        <authorList>
            <consortium name="The Broad Institute Genome Sequencing Platform"/>
            <person name="Earl A."/>
            <person name="Ward D."/>
            <person name="Feldgarden M."/>
            <person name="Gevers D."/>
            <person name="Allison M.J."/>
            <person name="Humphrey S."/>
            <person name="Young S.K."/>
            <person name="Zeng Q."/>
            <person name="Gargeya S."/>
            <person name="Fitzgerald M."/>
            <person name="Haas B."/>
            <person name="Abouelleil A."/>
            <person name="Alvarado L."/>
            <person name="Arachchi H.M."/>
            <person name="Berlin A."/>
            <person name="Brown A."/>
            <person name="Chapman S.B."/>
            <person name="Chen Z."/>
            <person name="Dunbar C."/>
            <person name="Freedman E."/>
            <person name="Gearin G."/>
            <person name="Goldberg J."/>
            <person name="Griggs A."/>
            <person name="Gujja S."/>
            <person name="Heiman D."/>
            <person name="Howarth C."/>
            <person name="Larson L."/>
            <person name="Lui A."/>
            <person name="MacDonald P.J.P."/>
            <person name="Montmayeur A."/>
            <person name="Murphy C."/>
            <person name="Neiman D."/>
            <person name="Pearson M."/>
            <person name="Priest M."/>
            <person name="Roberts A."/>
            <person name="Saif S."/>
            <person name="Shea T."/>
            <person name="Shenoy N."/>
            <person name="Sisk P."/>
            <person name="Stolte C."/>
            <person name="Sykes S."/>
            <person name="Wortman J."/>
            <person name="Nusbaum C."/>
            <person name="Birren B."/>
        </authorList>
    </citation>
    <scope>NUCLEOTIDE SEQUENCE [LARGE SCALE GENOMIC DNA]</scope>
    <source>
        <strain evidence="1">HOxBLS</strain>
    </source>
</reference>
<dbReference type="Proteomes" id="UP000003973">
    <property type="component" value="Unassembled WGS sequence"/>
</dbReference>
<name>C3X1Y7_9BURK</name>
<dbReference type="HOGENOM" id="CLU_149290_2_2_4"/>
<dbReference type="eggNOG" id="COG2929">
    <property type="taxonomic scope" value="Bacteria"/>
</dbReference>
<dbReference type="InterPro" id="IPR007460">
    <property type="entry name" value="BrnT_toxin"/>
</dbReference>
<accession>C3X1Y7</accession>
<evidence type="ECO:0008006" key="3">
    <source>
        <dbReference type="Google" id="ProtNLM"/>
    </source>
</evidence>